<dbReference type="Proteomes" id="UP001500630">
    <property type="component" value="Unassembled WGS sequence"/>
</dbReference>
<dbReference type="SUPFAM" id="SSF55729">
    <property type="entry name" value="Acyl-CoA N-acyltransferases (Nat)"/>
    <property type="match status" value="1"/>
</dbReference>
<keyword evidence="5" id="KW-1185">Reference proteome</keyword>
<dbReference type="InterPro" id="IPR000182">
    <property type="entry name" value="GNAT_dom"/>
</dbReference>
<dbReference type="InterPro" id="IPR050832">
    <property type="entry name" value="Bact_Acetyltransf"/>
</dbReference>
<feature type="domain" description="N-acetyltransferase" evidence="3">
    <location>
        <begin position="7"/>
        <end position="158"/>
    </location>
</feature>
<gene>
    <name evidence="4" type="ORF">GCM10022419_008280</name>
</gene>
<evidence type="ECO:0000256" key="2">
    <source>
        <dbReference type="ARBA" id="ARBA00023315"/>
    </source>
</evidence>
<organism evidence="4 5">
    <name type="scientific">Nonomuraea rosea</name>
    <dbReference type="NCBI Taxonomy" id="638574"/>
    <lineage>
        <taxon>Bacteria</taxon>
        <taxon>Bacillati</taxon>
        <taxon>Actinomycetota</taxon>
        <taxon>Actinomycetes</taxon>
        <taxon>Streptosporangiales</taxon>
        <taxon>Streptosporangiaceae</taxon>
        <taxon>Nonomuraea</taxon>
    </lineage>
</organism>
<keyword evidence="1" id="KW-0808">Transferase</keyword>
<reference evidence="5" key="1">
    <citation type="journal article" date="2019" name="Int. J. Syst. Evol. Microbiol.">
        <title>The Global Catalogue of Microorganisms (GCM) 10K type strain sequencing project: providing services to taxonomists for standard genome sequencing and annotation.</title>
        <authorList>
            <consortium name="The Broad Institute Genomics Platform"/>
            <consortium name="The Broad Institute Genome Sequencing Center for Infectious Disease"/>
            <person name="Wu L."/>
            <person name="Ma J."/>
        </authorList>
    </citation>
    <scope>NUCLEOTIDE SEQUENCE [LARGE SCALE GENOMIC DNA]</scope>
    <source>
        <strain evidence="5">JCM 17326</strain>
    </source>
</reference>
<proteinExistence type="predicted"/>
<evidence type="ECO:0000256" key="1">
    <source>
        <dbReference type="ARBA" id="ARBA00022679"/>
    </source>
</evidence>
<sequence length="330" mass="36779">MRFAGRMVIQPIDPLSQGDLIAGLHDAYVAAATDDPGPQLSLARFRAHLCVDTPGLRTELWAVVEDGKVTGGYRLALHLLDNTHVGTVLPLVVRPERRTKGLGSALFEHAVGRLRAHGRRLMLTETPVIGAGARFARAHGMTVALTEARRTLDLRTADWPALEAMVPEVPGYSLEQWIGPAGPELLPDLVTVTGGMNDAPRDGDLEDMNFSLDRIRDHERRIPDSGETCYTTIARRDSDGAPAGYTRLYLAADRSDGWCYQADTTVLGEHRGHRLGLLLKLRNLLWMREREPHLERVITWNATSNTHMLAINEAMGFELFDEWNQWRLDV</sequence>
<evidence type="ECO:0000313" key="5">
    <source>
        <dbReference type="Proteomes" id="UP001500630"/>
    </source>
</evidence>
<dbReference type="CDD" id="cd04301">
    <property type="entry name" value="NAT_SF"/>
    <property type="match status" value="1"/>
</dbReference>
<dbReference type="PANTHER" id="PTHR43877">
    <property type="entry name" value="AMINOALKYLPHOSPHONATE N-ACETYLTRANSFERASE-RELATED-RELATED"/>
    <property type="match status" value="1"/>
</dbReference>
<accession>A0ABP6V9T4</accession>
<comment type="caution">
    <text evidence="4">The sequence shown here is derived from an EMBL/GenBank/DDBJ whole genome shotgun (WGS) entry which is preliminary data.</text>
</comment>
<dbReference type="PROSITE" id="PS51186">
    <property type="entry name" value="GNAT"/>
    <property type="match status" value="1"/>
</dbReference>
<name>A0ABP6V9T4_9ACTN</name>
<dbReference type="EMBL" id="BAABDQ010000002">
    <property type="protein sequence ID" value="GAA3531621.1"/>
    <property type="molecule type" value="Genomic_DNA"/>
</dbReference>
<evidence type="ECO:0000259" key="3">
    <source>
        <dbReference type="PROSITE" id="PS51186"/>
    </source>
</evidence>
<dbReference type="Pfam" id="PF00583">
    <property type="entry name" value="Acetyltransf_1"/>
    <property type="match status" value="1"/>
</dbReference>
<protein>
    <recommendedName>
        <fullName evidence="3">N-acetyltransferase domain-containing protein</fullName>
    </recommendedName>
</protein>
<keyword evidence="2" id="KW-0012">Acyltransferase</keyword>
<dbReference type="InterPro" id="IPR016181">
    <property type="entry name" value="Acyl_CoA_acyltransferase"/>
</dbReference>
<dbReference type="Gene3D" id="3.40.630.30">
    <property type="match status" value="1"/>
</dbReference>
<evidence type="ECO:0000313" key="4">
    <source>
        <dbReference type="EMBL" id="GAA3531621.1"/>
    </source>
</evidence>